<feature type="transmembrane region" description="Helical" evidence="6">
    <location>
        <begin position="154"/>
        <end position="178"/>
    </location>
</feature>
<feature type="transmembrane region" description="Helical" evidence="6">
    <location>
        <begin position="256"/>
        <end position="274"/>
    </location>
</feature>
<evidence type="ECO:0000313" key="7">
    <source>
        <dbReference type="EMBL" id="MBO1517652.1"/>
    </source>
</evidence>
<dbReference type="PANTHER" id="PTHR43483:SF3">
    <property type="entry name" value="MEMBRANE TRANSPORTER PROTEIN HI_0806-RELATED"/>
    <property type="match status" value="1"/>
</dbReference>
<evidence type="ECO:0000256" key="5">
    <source>
        <dbReference type="ARBA" id="ARBA00023136"/>
    </source>
</evidence>
<dbReference type="GO" id="GO:0005886">
    <property type="term" value="C:plasma membrane"/>
    <property type="evidence" value="ECO:0007669"/>
    <property type="project" value="UniProtKB-SubCell"/>
</dbReference>
<comment type="subcellular location">
    <subcellularLocation>
        <location evidence="6">Cell membrane</location>
        <topology evidence="6">Multi-pass membrane protein</topology>
    </subcellularLocation>
    <subcellularLocation>
        <location evidence="1">Membrane</location>
        <topology evidence="1">Multi-pass membrane protein</topology>
    </subcellularLocation>
</comment>
<comment type="similarity">
    <text evidence="2 6">Belongs to the 4-toluene sulfonate uptake permease (TSUP) (TC 2.A.102) family.</text>
</comment>
<feature type="transmembrane region" description="Helical" evidence="6">
    <location>
        <begin position="223"/>
        <end position="244"/>
    </location>
</feature>
<feature type="transmembrane region" description="Helical" evidence="6">
    <location>
        <begin position="79"/>
        <end position="98"/>
    </location>
</feature>
<dbReference type="InterPro" id="IPR002781">
    <property type="entry name" value="TM_pro_TauE-like"/>
</dbReference>
<name>A0AAW4IZI8_9GAMM</name>
<gene>
    <name evidence="7" type="ORF">J3491_09945</name>
</gene>
<dbReference type="AlphaFoldDB" id="A0AAW4IZI8"/>
<keyword evidence="4 6" id="KW-1133">Transmembrane helix</keyword>
<evidence type="ECO:0000256" key="2">
    <source>
        <dbReference type="ARBA" id="ARBA00009142"/>
    </source>
</evidence>
<proteinExistence type="inferred from homology"/>
<dbReference type="Pfam" id="PF01925">
    <property type="entry name" value="TauE"/>
    <property type="match status" value="1"/>
</dbReference>
<keyword evidence="3 6" id="KW-0812">Transmembrane</keyword>
<feature type="transmembrane region" description="Helical" evidence="6">
    <location>
        <begin position="45"/>
        <end position="67"/>
    </location>
</feature>
<evidence type="ECO:0000256" key="3">
    <source>
        <dbReference type="ARBA" id="ARBA00022692"/>
    </source>
</evidence>
<evidence type="ECO:0000256" key="4">
    <source>
        <dbReference type="ARBA" id="ARBA00022989"/>
    </source>
</evidence>
<feature type="transmembrane region" description="Helical" evidence="6">
    <location>
        <begin position="190"/>
        <end position="211"/>
    </location>
</feature>
<comment type="caution">
    <text evidence="7">The sequence shown here is derived from an EMBL/GenBank/DDBJ whole genome shotgun (WGS) entry which is preliminary data.</text>
</comment>
<organism evidence="7 8">
    <name type="scientific">Psychrobacter halodurans</name>
    <dbReference type="NCBI Taxonomy" id="2818439"/>
    <lineage>
        <taxon>Bacteria</taxon>
        <taxon>Pseudomonadati</taxon>
        <taxon>Pseudomonadota</taxon>
        <taxon>Gammaproteobacteria</taxon>
        <taxon>Moraxellales</taxon>
        <taxon>Moraxellaceae</taxon>
        <taxon>Psychrobacter</taxon>
    </lineage>
</organism>
<reference evidence="7 8" key="1">
    <citation type="submission" date="2021-03" db="EMBL/GenBank/DDBJ databases">
        <authorList>
            <person name="Shang D.-D."/>
            <person name="Du Z.-J."/>
            <person name="Chen G.-J."/>
        </authorList>
    </citation>
    <scope>NUCLEOTIDE SEQUENCE [LARGE SCALE GENOMIC DNA]</scope>
    <source>
        <strain evidence="7 8">F2608</strain>
    </source>
</reference>
<feature type="transmembrane region" description="Helical" evidence="6">
    <location>
        <begin position="104"/>
        <end position="122"/>
    </location>
</feature>
<protein>
    <recommendedName>
        <fullName evidence="6">Probable membrane transporter protein</fullName>
    </recommendedName>
</protein>
<evidence type="ECO:0000256" key="6">
    <source>
        <dbReference type="RuleBase" id="RU363041"/>
    </source>
</evidence>
<sequence>MELIIFLVIGALAGFAAGLFGVGGGTIIVPLLFIVFTQMGYDADAIMHLALGTSLATIIVTSISSLMAHNKKGGVIWPVFKNLAPGMALGCFLGAGIAGQISGLYLQIVVGVFLLWVAYKMFFAGKKQAMNNANSASSGANYRNTTLPSKPKQLAAGGVIGIASAIFGIGGGSLTVPYLTRYNVVMQKAVGTSAACGLPIAVAGALGFMLFGMQKQVDVPNTIGFVHIYAFLGISIMSFFTAKLGAKVAHILSPQLLKKCFAVLLTVVGFYFLYKGLV</sequence>
<keyword evidence="8" id="KW-1185">Reference proteome</keyword>
<evidence type="ECO:0000256" key="1">
    <source>
        <dbReference type="ARBA" id="ARBA00004141"/>
    </source>
</evidence>
<feature type="transmembrane region" description="Helical" evidence="6">
    <location>
        <begin position="7"/>
        <end position="33"/>
    </location>
</feature>
<keyword evidence="5 6" id="KW-0472">Membrane</keyword>
<evidence type="ECO:0000313" key="8">
    <source>
        <dbReference type="Proteomes" id="UP000664161"/>
    </source>
</evidence>
<dbReference type="Proteomes" id="UP000664161">
    <property type="component" value="Unassembled WGS sequence"/>
</dbReference>
<dbReference type="RefSeq" id="WP_207970095.1">
    <property type="nucleotide sequence ID" value="NZ_JAGBKN010000024.1"/>
</dbReference>
<keyword evidence="6" id="KW-1003">Cell membrane</keyword>
<dbReference type="PANTHER" id="PTHR43483">
    <property type="entry name" value="MEMBRANE TRANSPORTER PROTEIN HI_0806-RELATED"/>
    <property type="match status" value="1"/>
</dbReference>
<dbReference type="EMBL" id="JAGBKN010000024">
    <property type="protein sequence ID" value="MBO1517652.1"/>
    <property type="molecule type" value="Genomic_DNA"/>
</dbReference>
<accession>A0AAW4IZI8</accession>